<name>A0A9P7YUD0_9HELO</name>
<feature type="chain" id="PRO_5040293289" description="LRAT domain-containing protein" evidence="1">
    <location>
        <begin position="20"/>
        <end position="183"/>
    </location>
</feature>
<protein>
    <recommendedName>
        <fullName evidence="4">LRAT domain-containing protein</fullName>
    </recommendedName>
</protein>
<dbReference type="AlphaFoldDB" id="A0A9P7YUD0"/>
<comment type="caution">
    <text evidence="2">The sequence shown here is derived from an EMBL/GenBank/DDBJ whole genome shotgun (WGS) entry which is preliminary data.</text>
</comment>
<evidence type="ECO:0000313" key="2">
    <source>
        <dbReference type="EMBL" id="KAG9239994.1"/>
    </source>
</evidence>
<evidence type="ECO:0000256" key="1">
    <source>
        <dbReference type="SAM" id="SignalP"/>
    </source>
</evidence>
<dbReference type="Proteomes" id="UP000887226">
    <property type="component" value="Unassembled WGS sequence"/>
</dbReference>
<keyword evidence="1" id="KW-0732">Signal</keyword>
<accession>A0A9P7YUD0</accession>
<proteinExistence type="predicted"/>
<evidence type="ECO:0000313" key="3">
    <source>
        <dbReference type="Proteomes" id="UP000887226"/>
    </source>
</evidence>
<keyword evidence="3" id="KW-1185">Reference proteome</keyword>
<reference evidence="2" key="1">
    <citation type="journal article" date="2021" name="IMA Fungus">
        <title>Genomic characterization of three marine fungi, including Emericellopsis atlantica sp. nov. with signatures of a generalist lifestyle and marine biomass degradation.</title>
        <authorList>
            <person name="Hagestad O.C."/>
            <person name="Hou L."/>
            <person name="Andersen J.H."/>
            <person name="Hansen E.H."/>
            <person name="Altermark B."/>
            <person name="Li C."/>
            <person name="Kuhnert E."/>
            <person name="Cox R.J."/>
            <person name="Crous P.W."/>
            <person name="Spatafora J.W."/>
            <person name="Lail K."/>
            <person name="Amirebrahimi M."/>
            <person name="Lipzen A."/>
            <person name="Pangilinan J."/>
            <person name="Andreopoulos W."/>
            <person name="Hayes R.D."/>
            <person name="Ng V."/>
            <person name="Grigoriev I.V."/>
            <person name="Jackson S.A."/>
            <person name="Sutton T.D.S."/>
            <person name="Dobson A.D.W."/>
            <person name="Rama T."/>
        </authorList>
    </citation>
    <scope>NUCLEOTIDE SEQUENCE</scope>
    <source>
        <strain evidence="2">TRa3180A</strain>
    </source>
</reference>
<organism evidence="2 3">
    <name type="scientific">Calycina marina</name>
    <dbReference type="NCBI Taxonomy" id="1763456"/>
    <lineage>
        <taxon>Eukaryota</taxon>
        <taxon>Fungi</taxon>
        <taxon>Dikarya</taxon>
        <taxon>Ascomycota</taxon>
        <taxon>Pezizomycotina</taxon>
        <taxon>Leotiomycetes</taxon>
        <taxon>Helotiales</taxon>
        <taxon>Pezizellaceae</taxon>
        <taxon>Calycina</taxon>
    </lineage>
</organism>
<evidence type="ECO:0008006" key="4">
    <source>
        <dbReference type="Google" id="ProtNLM"/>
    </source>
</evidence>
<dbReference type="EMBL" id="MU254654">
    <property type="protein sequence ID" value="KAG9239994.1"/>
    <property type="molecule type" value="Genomic_DNA"/>
</dbReference>
<sequence length="183" mass="20473">MHFPTFLPVVLALVTYSFAANTAAYTALSKAAGKNLAAGKQYAFKSGPFSGHQRLIVGRVTGEAGSLDIDANVYELFKVPNPENPKKDLVQLGDYKDYANEPWDCTRGKYSYKGEVLTSLSPSDIQQKGIDLMVGKETYSRLTNNCQHYVKNLFKEIEARAFLNEYLKLRRGITSSEAEFERQ</sequence>
<feature type="signal peptide" evidence="1">
    <location>
        <begin position="1"/>
        <end position="19"/>
    </location>
</feature>
<gene>
    <name evidence="2" type="ORF">BJ878DRAFT_528881</name>
</gene>
<dbReference type="OrthoDB" id="4949838at2759"/>